<accession>A0A4R2J7J7</accession>
<name>A0A4R2J7J7_9PSEU</name>
<sequence length="72" mass="8019">MLLRLVHAAADTGQTRRRAIVDQLRRQVPDPQVNRVLGEFVRARLLNRVLSVAFDTDGRTPAAGNTSGTFYL</sequence>
<organism evidence="1 2">
    <name type="scientific">Actinocrispum wychmicini</name>
    <dbReference type="NCBI Taxonomy" id="1213861"/>
    <lineage>
        <taxon>Bacteria</taxon>
        <taxon>Bacillati</taxon>
        <taxon>Actinomycetota</taxon>
        <taxon>Actinomycetes</taxon>
        <taxon>Pseudonocardiales</taxon>
        <taxon>Pseudonocardiaceae</taxon>
        <taxon>Actinocrispum</taxon>
    </lineage>
</organism>
<dbReference type="Proteomes" id="UP000295680">
    <property type="component" value="Unassembled WGS sequence"/>
</dbReference>
<dbReference type="EMBL" id="SLWS01000008">
    <property type="protein sequence ID" value="TCO55093.1"/>
    <property type="molecule type" value="Genomic_DNA"/>
</dbReference>
<keyword evidence="2" id="KW-1185">Reference proteome</keyword>
<evidence type="ECO:0000313" key="2">
    <source>
        <dbReference type="Proteomes" id="UP000295680"/>
    </source>
</evidence>
<evidence type="ECO:0000313" key="1">
    <source>
        <dbReference type="EMBL" id="TCO55093.1"/>
    </source>
</evidence>
<protein>
    <submittedName>
        <fullName evidence="1">Uncharacterized protein</fullName>
    </submittedName>
</protein>
<comment type="caution">
    <text evidence="1">The sequence shown here is derived from an EMBL/GenBank/DDBJ whole genome shotgun (WGS) entry which is preliminary data.</text>
</comment>
<dbReference type="AlphaFoldDB" id="A0A4R2J7J7"/>
<proteinExistence type="predicted"/>
<reference evidence="1 2" key="1">
    <citation type="submission" date="2019-03" db="EMBL/GenBank/DDBJ databases">
        <title>Genomic Encyclopedia of Type Strains, Phase IV (KMG-IV): sequencing the most valuable type-strain genomes for metagenomic binning, comparative biology and taxonomic classification.</title>
        <authorList>
            <person name="Goeker M."/>
        </authorList>
    </citation>
    <scope>NUCLEOTIDE SEQUENCE [LARGE SCALE GENOMIC DNA]</scope>
    <source>
        <strain evidence="1 2">DSM 45934</strain>
    </source>
</reference>
<gene>
    <name evidence="1" type="ORF">EV192_108381</name>
</gene>